<comment type="caution">
    <text evidence="4">The sequence shown here is derived from an EMBL/GenBank/DDBJ whole genome shotgun (WGS) entry which is preliminary data.</text>
</comment>
<evidence type="ECO:0000256" key="3">
    <source>
        <dbReference type="ARBA" id="ARBA00022729"/>
    </source>
</evidence>
<dbReference type="InterPro" id="IPR018900">
    <property type="entry name" value="Curli_CsgE"/>
</dbReference>
<gene>
    <name evidence="4" type="primary">csgH</name>
    <name evidence="4" type="ORF">ACFPVY_14410</name>
</gene>
<dbReference type="Proteomes" id="UP001596287">
    <property type="component" value="Unassembled WGS sequence"/>
</dbReference>
<proteinExistence type="predicted"/>
<organism evidence="4 5">
    <name type="scientific">Flavobacterium qiangtangense</name>
    <dbReference type="NCBI Taxonomy" id="1442595"/>
    <lineage>
        <taxon>Bacteria</taxon>
        <taxon>Pseudomonadati</taxon>
        <taxon>Bacteroidota</taxon>
        <taxon>Flavobacteriia</taxon>
        <taxon>Flavobacteriales</taxon>
        <taxon>Flavobacteriaceae</taxon>
        <taxon>Flavobacterium</taxon>
    </lineage>
</organism>
<keyword evidence="5" id="KW-1185">Reference proteome</keyword>
<comment type="function">
    <text evidence="1">May be involved in the biogenesis of curli organelles.</text>
</comment>
<dbReference type="EMBL" id="JBHSQB010000010">
    <property type="protein sequence ID" value="MFC6097847.1"/>
    <property type="molecule type" value="Genomic_DNA"/>
</dbReference>
<dbReference type="Pfam" id="PF10627">
    <property type="entry name" value="CsgE"/>
    <property type="match status" value="1"/>
</dbReference>
<dbReference type="InterPro" id="IPR053722">
    <property type="entry name" value="Curli_assembly_CsgC/AgfC"/>
</dbReference>
<evidence type="ECO:0000313" key="4">
    <source>
        <dbReference type="EMBL" id="MFC6097847.1"/>
    </source>
</evidence>
<dbReference type="Gene3D" id="2.60.40.2420">
    <property type="match status" value="1"/>
</dbReference>
<sequence length="241" mass="27511">MYKILQYIALTLIYLPSAFGQKSNTEVKAKIVVENIEGNIKVTGTAENLSDVVQSLSYKLSVIKKNKNNQSNNAQEGLFTLEPTEIKNLSTTQINLGENDQITILLLFYDEEKQLIGKDRVVIGGDEKKKDEVIIIPVDGIETAGIVTNDTKTKVGKDFYDLYFYEYSDKNINAKKIITVSEELSFARNTKIIITIDNAVVFEFLARPDEEFLRYMAKESLYETILYLKNQEKQSKFITQY</sequence>
<keyword evidence="3" id="KW-0732">Signal</keyword>
<dbReference type="NCBIfam" id="NF041112">
    <property type="entry name" value="chap_CsgH_alph"/>
    <property type="match status" value="1"/>
</dbReference>
<reference evidence="5" key="1">
    <citation type="journal article" date="2019" name="Int. J. Syst. Evol. Microbiol.">
        <title>The Global Catalogue of Microorganisms (GCM) 10K type strain sequencing project: providing services to taxonomists for standard genome sequencing and annotation.</title>
        <authorList>
            <consortium name="The Broad Institute Genomics Platform"/>
            <consortium name="The Broad Institute Genome Sequencing Center for Infectious Disease"/>
            <person name="Wu L."/>
            <person name="Ma J."/>
        </authorList>
    </citation>
    <scope>NUCLEOTIDE SEQUENCE [LARGE SCALE GENOMIC DNA]</scope>
    <source>
        <strain evidence="5">CCUG 49679</strain>
    </source>
</reference>
<protein>
    <recommendedName>
        <fullName evidence="2">Curli production assembly/transport component CsgE</fullName>
    </recommendedName>
</protein>
<evidence type="ECO:0000313" key="5">
    <source>
        <dbReference type="Proteomes" id="UP001596287"/>
    </source>
</evidence>
<dbReference type="RefSeq" id="WP_379792829.1">
    <property type="nucleotide sequence ID" value="NZ_JBHSQB010000010.1"/>
</dbReference>
<evidence type="ECO:0000256" key="1">
    <source>
        <dbReference type="ARBA" id="ARBA00003989"/>
    </source>
</evidence>
<name>A0ABW1PSU7_9FLAO</name>
<dbReference type="InterPro" id="IPR047726">
    <property type="entry name" value="CsgH_dom"/>
</dbReference>
<accession>A0ABW1PSU7</accession>
<evidence type="ECO:0000256" key="2">
    <source>
        <dbReference type="ARBA" id="ARBA00014024"/>
    </source>
</evidence>